<accession>A0A553P4T8</accession>
<feature type="non-terminal residue" evidence="1">
    <location>
        <position position="1"/>
    </location>
</feature>
<name>A0A553P4T8_TIGCA</name>
<dbReference type="AlphaFoldDB" id="A0A553P4T8"/>
<protein>
    <recommendedName>
        <fullName evidence="3">CUB domain-containing protein</fullName>
    </recommendedName>
</protein>
<comment type="caution">
    <text evidence="1">The sequence shown here is derived from an EMBL/GenBank/DDBJ whole genome shotgun (WGS) entry which is preliminary data.</text>
</comment>
<gene>
    <name evidence="1" type="ORF">TCAL_16185</name>
</gene>
<organism evidence="1 2">
    <name type="scientific">Tigriopus californicus</name>
    <name type="common">Marine copepod</name>
    <dbReference type="NCBI Taxonomy" id="6832"/>
    <lineage>
        <taxon>Eukaryota</taxon>
        <taxon>Metazoa</taxon>
        <taxon>Ecdysozoa</taxon>
        <taxon>Arthropoda</taxon>
        <taxon>Crustacea</taxon>
        <taxon>Multicrustacea</taxon>
        <taxon>Hexanauplia</taxon>
        <taxon>Copepoda</taxon>
        <taxon>Harpacticoida</taxon>
        <taxon>Harpacticidae</taxon>
        <taxon>Tigriopus</taxon>
    </lineage>
</organism>
<dbReference type="Proteomes" id="UP000318571">
    <property type="component" value="Chromosome 7"/>
</dbReference>
<reference evidence="1 2" key="1">
    <citation type="journal article" date="2018" name="Nat. Ecol. Evol.">
        <title>Genomic signatures of mitonuclear coevolution across populations of Tigriopus californicus.</title>
        <authorList>
            <person name="Barreto F.S."/>
            <person name="Watson E.T."/>
            <person name="Lima T.G."/>
            <person name="Willett C.S."/>
            <person name="Edmands S."/>
            <person name="Li W."/>
            <person name="Burton R.S."/>
        </authorList>
    </citation>
    <scope>NUCLEOTIDE SEQUENCE [LARGE SCALE GENOMIC DNA]</scope>
    <source>
        <strain evidence="1 2">San Diego</strain>
    </source>
</reference>
<evidence type="ECO:0000313" key="1">
    <source>
        <dbReference type="EMBL" id="TRY72706.1"/>
    </source>
</evidence>
<dbReference type="EMBL" id="VCGU01000008">
    <property type="protein sequence ID" value="TRY72706.1"/>
    <property type="molecule type" value="Genomic_DNA"/>
</dbReference>
<evidence type="ECO:0008006" key="3">
    <source>
        <dbReference type="Google" id="ProtNLM"/>
    </source>
</evidence>
<keyword evidence="2" id="KW-1185">Reference proteome</keyword>
<sequence length="147" mass="15321">QDSCSLASDGSMFGTCLTAAECSNQGGSADGSCASGFGACCSFTLSGCGGTVTKVKLYFIVHLGIENCDLTNNAEFPGSAAPSQNCVFNFDRIGNAAGVALHGDCLDSGDSLMLTSQQWPIPLSHVDRSLDNTVSVGRSRFHRELKR</sequence>
<evidence type="ECO:0000313" key="2">
    <source>
        <dbReference type="Proteomes" id="UP000318571"/>
    </source>
</evidence>
<proteinExistence type="predicted"/>